<sequence length="324" mass="34973">MAPASQPPVPPPQRPSNEQPPDRAELHEINLALSSLERKMEALKVAVEGGGARQGGEGEEKLLSLLRRELREERNKVAQLEAEITEHTFALEKSQVSLVKLDSALRLAEGSARLMREVKGELEKAREGRRGVGEDSESLGNGLMKLKLGEGHAECEEGAPNESAGMADECSPTCSSYAILSPSPEFPTETFDSALTSTTTSNASPRELHEDDEIIRIGQAGNANQGVRRMGAGIQSKTADELETELAELVGGTEGDADSSHSSTPHPSRPPSPLPSLIGSCTSRHSAYAIDLLHETVKESNRTIEELREENMRLLMKLAGLERT</sequence>
<gene>
    <name evidence="3" type="ORF">BCR35DRAFT_332812</name>
</gene>
<dbReference type="EMBL" id="MCGR01000034">
    <property type="protein sequence ID" value="ORY76556.1"/>
    <property type="molecule type" value="Genomic_DNA"/>
</dbReference>
<feature type="region of interest" description="Disordered" evidence="2">
    <location>
        <begin position="1"/>
        <end position="22"/>
    </location>
</feature>
<keyword evidence="4" id="KW-1185">Reference proteome</keyword>
<keyword evidence="1" id="KW-0175">Coiled coil</keyword>
<organism evidence="3 4">
    <name type="scientific">Leucosporidium creatinivorum</name>
    <dbReference type="NCBI Taxonomy" id="106004"/>
    <lineage>
        <taxon>Eukaryota</taxon>
        <taxon>Fungi</taxon>
        <taxon>Dikarya</taxon>
        <taxon>Basidiomycota</taxon>
        <taxon>Pucciniomycotina</taxon>
        <taxon>Microbotryomycetes</taxon>
        <taxon>Leucosporidiales</taxon>
        <taxon>Leucosporidium</taxon>
    </lineage>
</organism>
<name>A0A1Y2EZL1_9BASI</name>
<feature type="compositionally biased region" description="Pro residues" evidence="2">
    <location>
        <begin position="1"/>
        <end position="14"/>
    </location>
</feature>
<proteinExistence type="predicted"/>
<reference evidence="3 4" key="1">
    <citation type="submission" date="2016-07" db="EMBL/GenBank/DDBJ databases">
        <title>Pervasive Adenine N6-methylation of Active Genes in Fungi.</title>
        <authorList>
            <consortium name="DOE Joint Genome Institute"/>
            <person name="Mondo S.J."/>
            <person name="Dannebaum R.O."/>
            <person name="Kuo R.C."/>
            <person name="Labutti K."/>
            <person name="Haridas S."/>
            <person name="Kuo A."/>
            <person name="Salamov A."/>
            <person name="Ahrendt S.R."/>
            <person name="Lipzen A."/>
            <person name="Sullivan W."/>
            <person name="Andreopoulos W.B."/>
            <person name="Clum A."/>
            <person name="Lindquist E."/>
            <person name="Daum C."/>
            <person name="Ramamoorthy G.K."/>
            <person name="Gryganskyi A."/>
            <person name="Culley D."/>
            <person name="Magnuson J.K."/>
            <person name="James T.Y."/>
            <person name="O'Malley M.A."/>
            <person name="Stajich J.E."/>
            <person name="Spatafora J.W."/>
            <person name="Visel A."/>
            <person name="Grigoriev I.V."/>
        </authorList>
    </citation>
    <scope>NUCLEOTIDE SEQUENCE [LARGE SCALE GENOMIC DNA]</scope>
    <source>
        <strain evidence="3 4">62-1032</strain>
    </source>
</reference>
<feature type="region of interest" description="Disordered" evidence="2">
    <location>
        <begin position="250"/>
        <end position="277"/>
    </location>
</feature>
<protein>
    <submittedName>
        <fullName evidence="3">Uncharacterized protein</fullName>
    </submittedName>
</protein>
<feature type="compositionally biased region" description="Low complexity" evidence="2">
    <location>
        <begin position="193"/>
        <end position="204"/>
    </location>
</feature>
<feature type="coiled-coil region" evidence="1">
    <location>
        <begin position="26"/>
        <end position="90"/>
    </location>
</feature>
<dbReference type="Proteomes" id="UP000193467">
    <property type="component" value="Unassembled WGS sequence"/>
</dbReference>
<accession>A0A1Y2EZL1</accession>
<feature type="region of interest" description="Disordered" evidence="2">
    <location>
        <begin position="188"/>
        <end position="207"/>
    </location>
</feature>
<evidence type="ECO:0000256" key="2">
    <source>
        <dbReference type="SAM" id="MobiDB-lite"/>
    </source>
</evidence>
<evidence type="ECO:0000313" key="4">
    <source>
        <dbReference type="Proteomes" id="UP000193467"/>
    </source>
</evidence>
<dbReference type="InParanoid" id="A0A1Y2EZL1"/>
<evidence type="ECO:0000313" key="3">
    <source>
        <dbReference type="EMBL" id="ORY76556.1"/>
    </source>
</evidence>
<evidence type="ECO:0000256" key="1">
    <source>
        <dbReference type="SAM" id="Coils"/>
    </source>
</evidence>
<dbReference type="AlphaFoldDB" id="A0A1Y2EZL1"/>
<feature type="coiled-coil region" evidence="1">
    <location>
        <begin position="290"/>
        <end position="324"/>
    </location>
</feature>
<comment type="caution">
    <text evidence="3">The sequence shown here is derived from an EMBL/GenBank/DDBJ whole genome shotgun (WGS) entry which is preliminary data.</text>
</comment>